<sequence>MNTNLYDSFINRKVIKVICGLQNTNISNIIQVVKAAELAGATYIDIVANTKIVSIIKSLTYLPICVSSINPIDLYNCSLMGAQIVELGNFDIFYDKNIQFSQEYILDLAYETRSLIPNKDICVTIPHTLNLYEQVTLARSLENIGINMIQTEGYMSKINIQSDFKKYINMKSNFDMVSQATYYSAATLSSTLVIANSVDIPVITASSLNDLSSVIAFNYGASGIGIGSCINSMNNIYDMSDLLSEIKYSINNNSVSNKIYIANSYDKLINMNSII</sequence>
<dbReference type="SUPFAM" id="SSF51569">
    <property type="entry name" value="Aldolase"/>
    <property type="match status" value="1"/>
</dbReference>
<evidence type="ECO:0000313" key="5">
    <source>
        <dbReference type="EMBL" id="QCI08860.1"/>
    </source>
</evidence>
<comment type="similarity">
    <text evidence="2">Belongs to the ycf23 family.</text>
</comment>
<dbReference type="EMBL" id="MK814739">
    <property type="protein sequence ID" value="QCI08860.1"/>
    <property type="molecule type" value="Genomic_DNA"/>
</dbReference>
<name>A0A4D6X2F6_9FLOR</name>
<accession>A0A4D6X2F6</accession>
<proteinExistence type="inferred from homology"/>
<evidence type="ECO:0000256" key="2">
    <source>
        <dbReference type="ARBA" id="ARBA00009664"/>
    </source>
</evidence>
<evidence type="ECO:0000256" key="1">
    <source>
        <dbReference type="ARBA" id="ARBA00004474"/>
    </source>
</evidence>
<comment type="subcellular location">
    <subcellularLocation>
        <location evidence="1">Plastid</location>
    </subcellularLocation>
</comment>
<dbReference type="Pfam" id="PF04481">
    <property type="entry name" value="DUF561"/>
    <property type="match status" value="1"/>
</dbReference>
<reference evidence="5" key="1">
    <citation type="journal article" date="2019" name="Mol. Phylogenet. Evol.">
        <title>Morphological evolution and classification of the red algal order Ceramiales inferred using plastid phylogenomics.</title>
        <authorList>
            <person name="Diaz-Tapia P."/>
            <person name="Pasella M.M."/>
            <person name="Verbruggen H."/>
            <person name="Maggs C.A."/>
        </authorList>
    </citation>
    <scope>NUCLEOTIDE SEQUENCE</scope>
    <source>
        <strain evidence="5">PD2766_3</strain>
    </source>
</reference>
<dbReference type="InterPro" id="IPR007570">
    <property type="entry name" value="Uncharacterised_Ycf23"/>
</dbReference>
<dbReference type="PANTHER" id="PTHR36895:SF1">
    <property type="entry name" value="YCF23 PROTEIN"/>
    <property type="match status" value="1"/>
</dbReference>
<organism evidence="5">
    <name type="scientific">Wrangelia sp</name>
    <dbReference type="NCBI Taxonomy" id="2575620"/>
    <lineage>
        <taxon>Eukaryota</taxon>
        <taxon>Rhodophyta</taxon>
        <taxon>Florideophyceae</taxon>
        <taxon>Rhodymeniophycidae</taxon>
        <taxon>Ceramiales</taxon>
        <taxon>Ceramiaceae</taxon>
        <taxon>Wrangelia</taxon>
    </lineage>
</organism>
<evidence type="ECO:0000256" key="3">
    <source>
        <dbReference type="ARBA" id="ARBA00021523"/>
    </source>
</evidence>
<evidence type="ECO:0000256" key="4">
    <source>
        <dbReference type="ARBA" id="ARBA00022640"/>
    </source>
</evidence>
<protein>
    <recommendedName>
        <fullName evidence="3">Uncharacterized protein ycf23</fullName>
    </recommendedName>
</protein>
<gene>
    <name evidence="5" type="primary">ycf23</name>
</gene>
<keyword evidence="4 5" id="KW-0934">Plastid</keyword>
<dbReference type="PANTHER" id="PTHR36895">
    <property type="match status" value="1"/>
</dbReference>
<dbReference type="GO" id="GO:0009536">
    <property type="term" value="C:plastid"/>
    <property type="evidence" value="ECO:0007669"/>
    <property type="project" value="UniProtKB-SubCell"/>
</dbReference>
<reference evidence="5" key="2">
    <citation type="submission" date="2019-04" db="EMBL/GenBank/DDBJ databases">
        <authorList>
            <person name="Pasella M."/>
        </authorList>
    </citation>
    <scope>NUCLEOTIDE SEQUENCE</scope>
    <source>
        <strain evidence="5">PD2766_3</strain>
    </source>
</reference>
<dbReference type="AlphaFoldDB" id="A0A4D6X2F6"/>
<geneLocation type="plastid" evidence="5"/>